<reference evidence="1 2" key="1">
    <citation type="submission" date="2019-10" db="EMBL/GenBank/DDBJ databases">
        <title>Description of Paenibacillus terrestris sp. nov.</title>
        <authorList>
            <person name="Carlier A."/>
            <person name="Qi S."/>
        </authorList>
    </citation>
    <scope>NUCLEOTIDE SEQUENCE [LARGE SCALE GENOMIC DNA]</scope>
    <source>
        <strain evidence="1 2">LMG 31458</strain>
    </source>
</reference>
<keyword evidence="2" id="KW-1185">Reference proteome</keyword>
<gene>
    <name evidence="1" type="ORF">GC098_37750</name>
</gene>
<protein>
    <submittedName>
        <fullName evidence="1">Uncharacterized protein</fullName>
    </submittedName>
</protein>
<organism evidence="1 2">
    <name type="scientific">Paenibacillus phytorum</name>
    <dbReference type="NCBI Taxonomy" id="2654977"/>
    <lineage>
        <taxon>Bacteria</taxon>
        <taxon>Bacillati</taxon>
        <taxon>Bacillota</taxon>
        <taxon>Bacilli</taxon>
        <taxon>Bacillales</taxon>
        <taxon>Paenibacillaceae</taxon>
        <taxon>Paenibacillus</taxon>
    </lineage>
</organism>
<evidence type="ECO:0000313" key="2">
    <source>
        <dbReference type="Proteomes" id="UP000616779"/>
    </source>
</evidence>
<comment type="caution">
    <text evidence="1">The sequence shown here is derived from an EMBL/GenBank/DDBJ whole genome shotgun (WGS) entry which is preliminary data.</text>
</comment>
<dbReference type="EMBL" id="WHOA01000256">
    <property type="protein sequence ID" value="NOU77041.1"/>
    <property type="molecule type" value="Genomic_DNA"/>
</dbReference>
<dbReference type="Proteomes" id="UP000616779">
    <property type="component" value="Unassembled WGS sequence"/>
</dbReference>
<accession>A0ABX1YAD0</accession>
<proteinExistence type="predicted"/>
<evidence type="ECO:0000313" key="1">
    <source>
        <dbReference type="EMBL" id="NOU77041.1"/>
    </source>
</evidence>
<sequence length="88" mass="9317">MSEYSHTGSFNFPTSGTKPLFIVPKVDGTLAISNNSSKPFVLLLNNTVTITVMPYGIARIGSLAGGFTTKVAIRTKGPSSGSYIFQQS</sequence>
<name>A0ABX1YAD0_9BACL</name>
<dbReference type="RefSeq" id="WP_171649576.1">
    <property type="nucleotide sequence ID" value="NZ_WHOA01000256.1"/>
</dbReference>